<organism evidence="1 2">
    <name type="scientific">Flavobacterium sediminilitoris</name>
    <dbReference type="NCBI Taxonomy" id="2024526"/>
    <lineage>
        <taxon>Bacteria</taxon>
        <taxon>Pseudomonadati</taxon>
        <taxon>Bacteroidota</taxon>
        <taxon>Flavobacteriia</taxon>
        <taxon>Flavobacteriales</taxon>
        <taxon>Flavobacteriaceae</taxon>
        <taxon>Flavobacterium</taxon>
    </lineage>
</organism>
<evidence type="ECO:0000313" key="1">
    <source>
        <dbReference type="EMBL" id="UOX34304.1"/>
    </source>
</evidence>
<dbReference type="PANTHER" id="PTHR33202">
    <property type="entry name" value="ZINC UPTAKE REGULATION PROTEIN"/>
    <property type="match status" value="1"/>
</dbReference>
<dbReference type="Pfam" id="PF01475">
    <property type="entry name" value="FUR"/>
    <property type="match status" value="1"/>
</dbReference>
<dbReference type="SUPFAM" id="SSF46785">
    <property type="entry name" value="Winged helix' DNA-binding domain"/>
    <property type="match status" value="1"/>
</dbReference>
<evidence type="ECO:0000313" key="2">
    <source>
        <dbReference type="Proteomes" id="UP000830454"/>
    </source>
</evidence>
<sequence length="126" mass="14444">MKRRNTKSKQDVLDILKDSGSALNHEMIQSELSTKTDRATIYRILNQFCNDGIVHKIVADDGKQYFALCLDCSEKQHKHNHLHFRCLECGKVECLKKEITISLPKNYTLENFNGLISGKCNKCSKI</sequence>
<accession>A0ABY4HN68</accession>
<dbReference type="InterPro" id="IPR002481">
    <property type="entry name" value="FUR"/>
</dbReference>
<dbReference type="EMBL" id="CP090145">
    <property type="protein sequence ID" value="UOX34304.1"/>
    <property type="molecule type" value="Genomic_DNA"/>
</dbReference>
<dbReference type="RefSeq" id="WP_045968819.1">
    <property type="nucleotide sequence ID" value="NZ_CP090145.1"/>
</dbReference>
<dbReference type="Gene3D" id="1.10.10.10">
    <property type="entry name" value="Winged helix-like DNA-binding domain superfamily/Winged helix DNA-binding domain"/>
    <property type="match status" value="1"/>
</dbReference>
<gene>
    <name evidence="1" type="ORF">LXD69_02020</name>
</gene>
<dbReference type="InterPro" id="IPR036390">
    <property type="entry name" value="WH_DNA-bd_sf"/>
</dbReference>
<proteinExistence type="predicted"/>
<reference evidence="1" key="2">
    <citation type="submission" date="2022-04" db="EMBL/GenBank/DDBJ databases">
        <title>Complete Genome Sequence of Flavobacterium sediminilitoris YSM-43, Isolated from a Tidal Sediment.</title>
        <authorList>
            <person name="Lee P.A."/>
        </authorList>
    </citation>
    <scope>NUCLEOTIDE SEQUENCE</scope>
    <source>
        <strain evidence="1">YSM-43</strain>
    </source>
</reference>
<reference evidence="1" key="1">
    <citation type="submission" date="2021-12" db="EMBL/GenBank/DDBJ databases">
        <authorList>
            <person name="Cha I.-T."/>
            <person name="Lee K.-E."/>
            <person name="Park S.-J."/>
        </authorList>
    </citation>
    <scope>NUCLEOTIDE SEQUENCE</scope>
    <source>
        <strain evidence="1">YSM-43</strain>
    </source>
</reference>
<keyword evidence="2" id="KW-1185">Reference proteome</keyword>
<dbReference type="PANTHER" id="PTHR33202:SF22">
    <property type="entry name" value="HYDROGEN PEROXIDE SENSITIVE REPRESSOR"/>
    <property type="match status" value="1"/>
</dbReference>
<dbReference type="InterPro" id="IPR036388">
    <property type="entry name" value="WH-like_DNA-bd_sf"/>
</dbReference>
<dbReference type="Proteomes" id="UP000830454">
    <property type="component" value="Chromosome"/>
</dbReference>
<protein>
    <submittedName>
        <fullName evidence="1">Transcriptional repressor</fullName>
    </submittedName>
</protein>
<name>A0ABY4HN68_9FLAO</name>